<proteinExistence type="predicted"/>
<sequence length="149" mass="16155">MITTLHILSDVADASLISKNTMNNTIQGLRIIKELNVQCKPRIGNNIKSCKWGIPTQDEVKICCDGSALGIPGVAGISIIYRNNKGEVLGIYSKSIGQATNFIAEITSIISGVQRAVTQGWRRVWVVSDSAAAIKAFIKDKIPWTLKTA</sequence>
<dbReference type="EMBL" id="JACGCM010002788">
    <property type="protein sequence ID" value="KAF6135404.1"/>
    <property type="molecule type" value="Genomic_DNA"/>
</dbReference>
<dbReference type="SUPFAM" id="SSF53098">
    <property type="entry name" value="Ribonuclease H-like"/>
    <property type="match status" value="1"/>
</dbReference>
<protein>
    <recommendedName>
        <fullName evidence="1">RNase H type-1 domain-containing protein</fullName>
    </recommendedName>
</protein>
<dbReference type="Gene3D" id="3.30.420.10">
    <property type="entry name" value="Ribonuclease H-like superfamily/Ribonuclease H"/>
    <property type="match status" value="1"/>
</dbReference>
<evidence type="ECO:0000259" key="1">
    <source>
        <dbReference type="PROSITE" id="PS50879"/>
    </source>
</evidence>
<dbReference type="InterPro" id="IPR036397">
    <property type="entry name" value="RNaseH_sf"/>
</dbReference>
<dbReference type="InterPro" id="IPR012337">
    <property type="entry name" value="RNaseH-like_sf"/>
</dbReference>
<dbReference type="Pfam" id="PF13456">
    <property type="entry name" value="RVT_3"/>
    <property type="match status" value="1"/>
</dbReference>
<dbReference type="OrthoDB" id="1302069at2759"/>
<evidence type="ECO:0000313" key="2">
    <source>
        <dbReference type="EMBL" id="KAF6135404.1"/>
    </source>
</evidence>
<dbReference type="AlphaFoldDB" id="A0A7J7KYP6"/>
<keyword evidence="3" id="KW-1185">Reference proteome</keyword>
<feature type="domain" description="RNase H type-1" evidence="1">
    <location>
        <begin position="56"/>
        <end position="149"/>
    </location>
</feature>
<dbReference type="PROSITE" id="PS50879">
    <property type="entry name" value="RNASE_H_1"/>
    <property type="match status" value="1"/>
</dbReference>
<dbReference type="InterPro" id="IPR053151">
    <property type="entry name" value="RNase_H-like"/>
</dbReference>
<comment type="caution">
    <text evidence="2">The sequence shown here is derived from an EMBL/GenBank/DDBJ whole genome shotgun (WGS) entry which is preliminary data.</text>
</comment>
<dbReference type="GO" id="GO:0004523">
    <property type="term" value="F:RNA-DNA hybrid ribonuclease activity"/>
    <property type="evidence" value="ECO:0007669"/>
    <property type="project" value="InterPro"/>
</dbReference>
<organism evidence="2 3">
    <name type="scientific">Kingdonia uniflora</name>
    <dbReference type="NCBI Taxonomy" id="39325"/>
    <lineage>
        <taxon>Eukaryota</taxon>
        <taxon>Viridiplantae</taxon>
        <taxon>Streptophyta</taxon>
        <taxon>Embryophyta</taxon>
        <taxon>Tracheophyta</taxon>
        <taxon>Spermatophyta</taxon>
        <taxon>Magnoliopsida</taxon>
        <taxon>Ranunculales</taxon>
        <taxon>Circaeasteraceae</taxon>
        <taxon>Kingdonia</taxon>
    </lineage>
</organism>
<dbReference type="InterPro" id="IPR002156">
    <property type="entry name" value="RNaseH_domain"/>
</dbReference>
<accession>A0A7J7KYP6</accession>
<dbReference type="Proteomes" id="UP000541444">
    <property type="component" value="Unassembled WGS sequence"/>
</dbReference>
<gene>
    <name evidence="2" type="ORF">GIB67_027278</name>
</gene>
<reference evidence="2 3" key="1">
    <citation type="journal article" date="2020" name="IScience">
        <title>Genome Sequencing of the Endangered Kingdonia uniflora (Circaeasteraceae, Ranunculales) Reveals Potential Mechanisms of Evolutionary Specialization.</title>
        <authorList>
            <person name="Sun Y."/>
            <person name="Deng T."/>
            <person name="Zhang A."/>
            <person name="Moore M.J."/>
            <person name="Landis J.B."/>
            <person name="Lin N."/>
            <person name="Zhang H."/>
            <person name="Zhang X."/>
            <person name="Huang J."/>
            <person name="Zhang X."/>
            <person name="Sun H."/>
            <person name="Wang H."/>
        </authorList>
    </citation>
    <scope>NUCLEOTIDE SEQUENCE [LARGE SCALE GENOMIC DNA]</scope>
    <source>
        <strain evidence="2">TB1705</strain>
        <tissue evidence="2">Leaf</tissue>
    </source>
</reference>
<evidence type="ECO:0000313" key="3">
    <source>
        <dbReference type="Proteomes" id="UP000541444"/>
    </source>
</evidence>
<dbReference type="GO" id="GO:0003676">
    <property type="term" value="F:nucleic acid binding"/>
    <property type="evidence" value="ECO:0007669"/>
    <property type="project" value="InterPro"/>
</dbReference>
<dbReference type="PANTHER" id="PTHR47723:SF19">
    <property type="entry name" value="POLYNUCLEOTIDYL TRANSFERASE, RIBONUCLEASE H-LIKE SUPERFAMILY PROTEIN"/>
    <property type="match status" value="1"/>
</dbReference>
<dbReference type="CDD" id="cd06222">
    <property type="entry name" value="RNase_H_like"/>
    <property type="match status" value="1"/>
</dbReference>
<dbReference type="InterPro" id="IPR044730">
    <property type="entry name" value="RNase_H-like_dom_plant"/>
</dbReference>
<name>A0A7J7KYP6_9MAGN</name>
<dbReference type="PANTHER" id="PTHR47723">
    <property type="entry name" value="OS05G0353850 PROTEIN"/>
    <property type="match status" value="1"/>
</dbReference>